<feature type="region of interest" description="Disordered" evidence="4">
    <location>
        <begin position="676"/>
        <end position="697"/>
    </location>
</feature>
<dbReference type="SUPFAM" id="SSF46894">
    <property type="entry name" value="C-terminal effector domain of the bipartite response regulators"/>
    <property type="match status" value="1"/>
</dbReference>
<evidence type="ECO:0000256" key="2">
    <source>
        <dbReference type="ARBA" id="ARBA00023125"/>
    </source>
</evidence>
<dbReference type="InterPro" id="IPR000792">
    <property type="entry name" value="Tscrpt_reg_LuxR_C"/>
</dbReference>
<dbReference type="InterPro" id="IPR016032">
    <property type="entry name" value="Sig_transdc_resp-reg_C-effctor"/>
</dbReference>
<dbReference type="SMART" id="SM00421">
    <property type="entry name" value="HTH_LUXR"/>
    <property type="match status" value="1"/>
</dbReference>
<reference evidence="6" key="2">
    <citation type="submission" date="2020-09" db="EMBL/GenBank/DDBJ databases">
        <authorList>
            <person name="Sun Q."/>
            <person name="Ohkuma M."/>
        </authorList>
    </citation>
    <scope>NUCLEOTIDE SEQUENCE</scope>
    <source>
        <strain evidence="6">JCM 4646</strain>
    </source>
</reference>
<feature type="compositionally biased region" description="Pro residues" evidence="4">
    <location>
        <begin position="114"/>
        <end position="124"/>
    </location>
</feature>
<evidence type="ECO:0000313" key="6">
    <source>
        <dbReference type="EMBL" id="GHH68046.1"/>
    </source>
</evidence>
<dbReference type="Gene3D" id="1.10.10.10">
    <property type="entry name" value="Winged helix-like DNA-binding domain superfamily/Winged helix DNA-binding domain"/>
    <property type="match status" value="2"/>
</dbReference>
<sequence>MTTPPTAERPAERPAENAVEQPAPAKGRRARRTGGRTRSQPDPSRLLGLLTPREAQVLARLAAGDDAAQLAAALGIAPATARTHLHRTMRKIGARSPQEAAATAAALLGAPVSAPNPAPAPAPDPARDLAHGPAGGGDAPSAPAGTTTGEPVSGDTTTAPRRAGTTAARPGTGAPEDVPVKGRPAERGPRGRGPKEQGPKEQGPAAEGPGREGPAKAGAERDGAAGGAGAKAEAPGTGRPAAGAPGTVAPKPGGSKPADPKPRASKAGSRETGPRPADARTTGRPAVGRAGAPAEPVRPNAARPEPAGLNSAGTAGPARAAGTADAGDDAGRTSAARPAVRPAAAGAVAAATEAAEAGAVAEPAEATAVAVDPDFEELYESAYARLVQQVFLLTGARRHTLHCVHLAFGAALQDWPEVSRLPAPEAWVRARACEAALSPWRRAGRRRAAAGRLPWRRPAVRPADEGQAVLPDHDRLSDQDRALLKALRRLSRPQRLALVLHDGIGLPAAAVAVEMESSTAAAEGRVLAARVALAAALPGLVGADPAEPGFGDRLSVLLHRAGVRGCPEPHRPPVPALSARHRLRTAGRTGGAALVTVVMAAAVAATLFGAGPGELFKPSPPVPHPVCTNAQNGSAGPAAPGGAPPGLRTAWCSSAPGRAAVLGPPPLPALSLWGPVGPGARGSTDAAGPPGPGGAAAARCTVLTPRPCAARPQSVPPLAAPLRAAAMR</sequence>
<dbReference type="GO" id="GO:0003677">
    <property type="term" value="F:DNA binding"/>
    <property type="evidence" value="ECO:0007669"/>
    <property type="project" value="UniProtKB-KW"/>
</dbReference>
<dbReference type="EMBL" id="BNBO01000010">
    <property type="protein sequence ID" value="GHH68046.1"/>
    <property type="molecule type" value="Genomic_DNA"/>
</dbReference>
<protein>
    <recommendedName>
        <fullName evidence="5">HTH luxR-type domain-containing protein</fullName>
    </recommendedName>
</protein>
<feature type="domain" description="HTH luxR-type" evidence="5">
    <location>
        <begin position="43"/>
        <end position="108"/>
    </location>
</feature>
<comment type="caution">
    <text evidence="6">The sequence shown here is derived from an EMBL/GenBank/DDBJ whole genome shotgun (WGS) entry which is preliminary data.</text>
</comment>
<dbReference type="PANTHER" id="PTHR44688">
    <property type="entry name" value="DNA-BINDING TRANSCRIPTIONAL ACTIVATOR DEVR_DOSR"/>
    <property type="match status" value="1"/>
</dbReference>
<dbReference type="InterPro" id="IPR013324">
    <property type="entry name" value="RNA_pol_sigma_r3/r4-like"/>
</dbReference>
<feature type="compositionally biased region" description="Basic and acidic residues" evidence="4">
    <location>
        <begin position="178"/>
        <end position="199"/>
    </location>
</feature>
<evidence type="ECO:0000259" key="5">
    <source>
        <dbReference type="PROSITE" id="PS50043"/>
    </source>
</evidence>
<dbReference type="AlphaFoldDB" id="A0A919KPT8"/>
<keyword evidence="7" id="KW-1185">Reference proteome</keyword>
<feature type="compositionally biased region" description="Low complexity" evidence="4">
    <location>
        <begin position="100"/>
        <end position="113"/>
    </location>
</feature>
<feature type="compositionally biased region" description="Low complexity" evidence="4">
    <location>
        <begin position="279"/>
        <end position="297"/>
    </location>
</feature>
<name>A0A919KPT8_9ACTN</name>
<dbReference type="PRINTS" id="PR00038">
    <property type="entry name" value="HTHLUXR"/>
</dbReference>
<feature type="compositionally biased region" description="Basic and acidic residues" evidence="4">
    <location>
        <begin position="258"/>
        <end position="273"/>
    </location>
</feature>
<feature type="compositionally biased region" description="Basic residues" evidence="4">
    <location>
        <begin position="26"/>
        <end position="35"/>
    </location>
</feature>
<keyword evidence="1" id="KW-0805">Transcription regulation</keyword>
<feature type="compositionally biased region" description="Low complexity" evidence="4">
    <location>
        <begin position="230"/>
        <end position="254"/>
    </location>
</feature>
<feature type="region of interest" description="Disordered" evidence="4">
    <location>
        <begin position="1"/>
        <end position="49"/>
    </location>
</feature>
<keyword evidence="3" id="KW-0804">Transcription</keyword>
<proteinExistence type="predicted"/>
<dbReference type="PROSITE" id="PS50043">
    <property type="entry name" value="HTH_LUXR_2"/>
    <property type="match status" value="1"/>
</dbReference>
<keyword evidence="2" id="KW-0238">DNA-binding</keyword>
<dbReference type="GO" id="GO:0006355">
    <property type="term" value="P:regulation of DNA-templated transcription"/>
    <property type="evidence" value="ECO:0007669"/>
    <property type="project" value="InterPro"/>
</dbReference>
<feature type="compositionally biased region" description="Low complexity" evidence="4">
    <location>
        <begin position="139"/>
        <end position="149"/>
    </location>
</feature>
<reference evidence="6" key="1">
    <citation type="journal article" date="2014" name="Int. J. Syst. Evol. Microbiol.">
        <title>Complete genome sequence of Corynebacterium casei LMG S-19264T (=DSM 44701T), isolated from a smear-ripened cheese.</title>
        <authorList>
            <consortium name="US DOE Joint Genome Institute (JGI-PGF)"/>
            <person name="Walter F."/>
            <person name="Albersmeier A."/>
            <person name="Kalinowski J."/>
            <person name="Ruckert C."/>
        </authorList>
    </citation>
    <scope>NUCLEOTIDE SEQUENCE</scope>
    <source>
        <strain evidence="6">JCM 4646</strain>
    </source>
</reference>
<dbReference type="SUPFAM" id="SSF88659">
    <property type="entry name" value="Sigma3 and sigma4 domains of RNA polymerase sigma factors"/>
    <property type="match status" value="1"/>
</dbReference>
<evidence type="ECO:0000313" key="7">
    <source>
        <dbReference type="Proteomes" id="UP000617734"/>
    </source>
</evidence>
<dbReference type="RefSeq" id="WP_190210816.1">
    <property type="nucleotide sequence ID" value="NZ_BNBO01000010.1"/>
</dbReference>
<dbReference type="GeneID" id="95352857"/>
<dbReference type="Proteomes" id="UP000617734">
    <property type="component" value="Unassembled WGS sequence"/>
</dbReference>
<feature type="compositionally biased region" description="Low complexity" evidence="4">
    <location>
        <begin position="156"/>
        <end position="175"/>
    </location>
</feature>
<dbReference type="PANTHER" id="PTHR44688:SF16">
    <property type="entry name" value="DNA-BINDING TRANSCRIPTIONAL ACTIVATOR DEVR_DOSR"/>
    <property type="match status" value="1"/>
</dbReference>
<accession>A0A919KPT8</accession>
<evidence type="ECO:0000256" key="1">
    <source>
        <dbReference type="ARBA" id="ARBA00023015"/>
    </source>
</evidence>
<dbReference type="Pfam" id="PF00196">
    <property type="entry name" value="GerE"/>
    <property type="match status" value="1"/>
</dbReference>
<evidence type="ECO:0000256" key="4">
    <source>
        <dbReference type="SAM" id="MobiDB-lite"/>
    </source>
</evidence>
<feature type="compositionally biased region" description="Basic and acidic residues" evidence="4">
    <location>
        <begin position="209"/>
        <end position="223"/>
    </location>
</feature>
<dbReference type="InterPro" id="IPR036388">
    <property type="entry name" value="WH-like_DNA-bd_sf"/>
</dbReference>
<organism evidence="6 7">
    <name type="scientific">Kitasatospora indigofera</name>
    <dbReference type="NCBI Taxonomy" id="67307"/>
    <lineage>
        <taxon>Bacteria</taxon>
        <taxon>Bacillati</taxon>
        <taxon>Actinomycetota</taxon>
        <taxon>Actinomycetes</taxon>
        <taxon>Kitasatosporales</taxon>
        <taxon>Streptomycetaceae</taxon>
        <taxon>Kitasatospora</taxon>
    </lineage>
</organism>
<feature type="compositionally biased region" description="Low complexity" evidence="4">
    <location>
        <begin position="312"/>
        <end position="325"/>
    </location>
</feature>
<evidence type="ECO:0000256" key="3">
    <source>
        <dbReference type="ARBA" id="ARBA00023163"/>
    </source>
</evidence>
<gene>
    <name evidence="6" type="ORF">GCM10018781_24040</name>
</gene>
<feature type="region of interest" description="Disordered" evidence="4">
    <location>
        <begin position="90"/>
        <end position="338"/>
    </location>
</feature>